<evidence type="ECO:0000313" key="9">
    <source>
        <dbReference type="Proteomes" id="UP000264353"/>
    </source>
</evidence>
<keyword evidence="5" id="KW-0539">Nucleus</keyword>
<dbReference type="InterPro" id="IPR018501">
    <property type="entry name" value="DDT_dom"/>
</dbReference>
<evidence type="ECO:0000256" key="4">
    <source>
        <dbReference type="ARBA" id="ARBA00022833"/>
    </source>
</evidence>
<proteinExistence type="predicted"/>
<dbReference type="Pfam" id="PF21743">
    <property type="entry name" value="PTM_DIR17_Tudor"/>
    <property type="match status" value="1"/>
</dbReference>
<dbReference type="SMART" id="SM00571">
    <property type="entry name" value="DDT"/>
    <property type="match status" value="1"/>
</dbReference>
<evidence type="ECO:0000259" key="7">
    <source>
        <dbReference type="PROSITE" id="PS50827"/>
    </source>
</evidence>
<feature type="compositionally biased region" description="Basic and acidic residues" evidence="6">
    <location>
        <begin position="582"/>
        <end position="596"/>
    </location>
</feature>
<evidence type="ECO:0000256" key="1">
    <source>
        <dbReference type="ARBA" id="ARBA00004123"/>
    </source>
</evidence>
<dbReference type="SUPFAM" id="SSF57903">
    <property type="entry name" value="FYVE/PHD zinc finger"/>
    <property type="match status" value="1"/>
</dbReference>
<protein>
    <recommendedName>
        <fullName evidence="7">DDT domain-containing protein</fullName>
    </recommendedName>
</protein>
<dbReference type="InterPro" id="IPR047365">
    <property type="entry name" value="Tudor_AtPTM-like"/>
</dbReference>
<comment type="subcellular location">
    <subcellularLocation>
        <location evidence="1">Nucleus</location>
    </subcellularLocation>
</comment>
<feature type="region of interest" description="Disordered" evidence="6">
    <location>
        <begin position="1"/>
        <end position="24"/>
    </location>
</feature>
<dbReference type="Proteomes" id="UP000264353">
    <property type="component" value="Chromosome A3"/>
</dbReference>
<dbReference type="InterPro" id="IPR056618">
    <property type="entry name" value="Chromo_PTM"/>
</dbReference>
<reference evidence="8 9" key="1">
    <citation type="submission" date="2018-06" db="EMBL/GenBank/DDBJ databases">
        <title>WGS assembly of Brassica rapa FPsc.</title>
        <authorList>
            <person name="Bowman J."/>
            <person name="Kohchi T."/>
            <person name="Yamato K."/>
            <person name="Jenkins J."/>
            <person name="Shu S."/>
            <person name="Ishizaki K."/>
            <person name="Yamaoka S."/>
            <person name="Nishihama R."/>
            <person name="Nakamura Y."/>
            <person name="Berger F."/>
            <person name="Adam C."/>
            <person name="Aki S."/>
            <person name="Althoff F."/>
            <person name="Araki T."/>
            <person name="Arteaga-Vazquez M."/>
            <person name="Balasubrmanian S."/>
            <person name="Bauer D."/>
            <person name="Boehm C."/>
            <person name="Briginshaw L."/>
            <person name="Caballero-Perez J."/>
            <person name="Catarino B."/>
            <person name="Chen F."/>
            <person name="Chiyoda S."/>
            <person name="Chovatia M."/>
            <person name="Davies K."/>
            <person name="Delmans M."/>
            <person name="Demura T."/>
            <person name="Dierschke T."/>
            <person name="Dolan L."/>
            <person name="Dorantes-Acosta A."/>
            <person name="Eklund D."/>
            <person name="Florent S."/>
            <person name="Flores-Sandoval E."/>
            <person name="Fujiyama A."/>
            <person name="Fukuzawa H."/>
            <person name="Galik B."/>
            <person name="Grimanelli D."/>
            <person name="Grimwood J."/>
            <person name="Grossniklaus U."/>
            <person name="Hamada T."/>
            <person name="Haseloff J."/>
            <person name="Hetherington A."/>
            <person name="Higo A."/>
            <person name="Hirakawa Y."/>
            <person name="Hundley H."/>
            <person name="Ikeda Y."/>
            <person name="Inoue K."/>
            <person name="Inoue S."/>
            <person name="Ishida S."/>
            <person name="Jia Q."/>
            <person name="Kakita M."/>
            <person name="Kanazawa T."/>
            <person name="Kawai Y."/>
            <person name="Kawashima T."/>
            <person name="Kennedy M."/>
            <person name="Kinose K."/>
            <person name="Kinoshita T."/>
            <person name="Kohara Y."/>
            <person name="Koide E."/>
            <person name="Komatsu K."/>
            <person name="Kopischke S."/>
            <person name="Kubo M."/>
            <person name="Kyozuka J."/>
            <person name="Lagercrantz U."/>
            <person name="Lin S."/>
            <person name="Lindquist E."/>
            <person name="Lipzen A."/>
            <person name="Lu C."/>
            <person name="Luna E."/>
            <person name="Martienssen R."/>
            <person name="Minamino N."/>
            <person name="Mizutani M."/>
            <person name="Mizutani M."/>
            <person name="Mochizuki N."/>
            <person name="Monte I."/>
            <person name="Mosher R."/>
            <person name="Nagasaki H."/>
            <person name="Nakagami H."/>
            <person name="Naramoto S."/>
            <person name="Nishitani K."/>
            <person name="Ohtani M."/>
            <person name="Okamoto T."/>
            <person name="Okumura M."/>
            <person name="Phillips J."/>
            <person name="Pollak B."/>
            <person name="Reinders A."/>
            <person name="Roevekamp M."/>
            <person name="Sano R."/>
            <person name="Sawa S."/>
            <person name="Schmid M."/>
            <person name="Shirakawa M."/>
            <person name="Solano R."/>
            <person name="Spunde A."/>
            <person name="Suetsugu N."/>
            <person name="Sugano S."/>
            <person name="Sugiyama A."/>
            <person name="Sun R."/>
            <person name="Suzuki Y."/>
            <person name="Takenaka M."/>
            <person name="Takezawa D."/>
            <person name="Tomogane H."/>
            <person name="Tsuzuki M."/>
            <person name="Ueda T."/>
            <person name="Umeda M."/>
            <person name="Ward J."/>
            <person name="Watanabe Y."/>
            <person name="Yazaki K."/>
            <person name="Yokoyama R."/>
            <person name="Yoshitake Y."/>
            <person name="Yotsui I."/>
            <person name="Zachgo S."/>
            <person name="Schmutz J."/>
        </authorList>
    </citation>
    <scope>NUCLEOTIDE SEQUENCE [LARGE SCALE GENOMIC DNA]</scope>
    <source>
        <strain evidence="9">cv. B-3</strain>
    </source>
</reference>
<feature type="compositionally biased region" description="Basic residues" evidence="6">
    <location>
        <begin position="1"/>
        <end position="16"/>
    </location>
</feature>
<dbReference type="PROSITE" id="PS50827">
    <property type="entry name" value="DDT"/>
    <property type="match status" value="1"/>
</dbReference>
<keyword evidence="4" id="KW-0862">Zinc</keyword>
<feature type="region of interest" description="Disordered" evidence="6">
    <location>
        <begin position="431"/>
        <end position="455"/>
    </location>
</feature>
<organism evidence="8 9">
    <name type="scientific">Brassica campestris</name>
    <name type="common">Field mustard</name>
    <dbReference type="NCBI Taxonomy" id="3711"/>
    <lineage>
        <taxon>Eukaryota</taxon>
        <taxon>Viridiplantae</taxon>
        <taxon>Streptophyta</taxon>
        <taxon>Embryophyta</taxon>
        <taxon>Tracheophyta</taxon>
        <taxon>Spermatophyta</taxon>
        <taxon>Magnoliopsida</taxon>
        <taxon>eudicotyledons</taxon>
        <taxon>Gunneridae</taxon>
        <taxon>Pentapetalae</taxon>
        <taxon>rosids</taxon>
        <taxon>malvids</taxon>
        <taxon>Brassicales</taxon>
        <taxon>Brassicaceae</taxon>
        <taxon>Brassiceae</taxon>
        <taxon>Brassica</taxon>
    </lineage>
</organism>
<dbReference type="Pfam" id="PF02791">
    <property type="entry name" value="DDT"/>
    <property type="match status" value="1"/>
</dbReference>
<evidence type="ECO:0000256" key="5">
    <source>
        <dbReference type="ARBA" id="ARBA00023242"/>
    </source>
</evidence>
<dbReference type="EMBL" id="CM010630">
    <property type="protein sequence ID" value="RID68884.1"/>
    <property type="molecule type" value="Genomic_DNA"/>
</dbReference>
<dbReference type="GO" id="GO:0008270">
    <property type="term" value="F:zinc ion binding"/>
    <property type="evidence" value="ECO:0007669"/>
    <property type="project" value="UniProtKB-KW"/>
</dbReference>
<dbReference type="GO" id="GO:0005634">
    <property type="term" value="C:nucleus"/>
    <property type="evidence" value="ECO:0007669"/>
    <property type="project" value="UniProtKB-SubCell"/>
</dbReference>
<dbReference type="Gene3D" id="2.60.120.650">
    <property type="entry name" value="Cupin"/>
    <property type="match status" value="1"/>
</dbReference>
<gene>
    <name evidence="8" type="ORF">BRARA_C01015</name>
</gene>
<dbReference type="InterPro" id="IPR011011">
    <property type="entry name" value="Znf_FYVE_PHD"/>
</dbReference>
<dbReference type="PANTHER" id="PTHR46508">
    <property type="entry name" value="PHD FINGER FAMILY PROTEIN"/>
    <property type="match status" value="1"/>
</dbReference>
<name>A0A397ZWQ6_BRACM</name>
<sequence>MEGKVGRPRGRPRKRTRPEDTNGVFSNRGKRIALEIKPSVPRSLLCRYVLKDFDESRVSLGKVVSYSAGLYRVEYEDGCVEDLKSCHLRQLIIEDSYFDDELRCRRDKLDEDILKEDERRLELKKQVNGAEVSTCSTSSGSVAEEGGGEDRRDPDLETMSPLVPVSPVDLPCSSGAIGVPEEGVMHLLSVYGFLRSFSVQLYIYPFGLDEFVGALNFLGPSSLLDAVHVALMKALKGRLERLASEESVVASNCLRDFVALPSAVEKTEDGNEKFWFAEARVPLYLIKEYEESLRRVHVPFIKKQSERLSKLQRKQLKASQANIFSYLASRRDNTEKCSCASCHLDVLLRDATTCSSCQGFCHKDCTTMSTQHTAGNVETLVTCKRCYLARARSLITINHRHPTTPTVLINGQQQSAVTPVIKTQIKPLVKQLPSSNTGDKASGVKQVTPESNMAPMSQHKTLSWGVIWRKKHSDDTGASFRRQNVVLAAQSDQPNPGPVCWLCKLPYNHGQTYIHCTSCDKWYHIEAINLEESKIHEVAGFKCCRCRRIRAPDCPYMDPKLKEERQKRNAFFQRQRHKKGNTRTDSDSEIMSEPRDSVPSTPSFPLEDAFVPKDLDVEWNVDGSVPGPQKLPVNRQVKREDTEGNNNLSYIDFSTPPESVPFVRPEMEPTLPVMERNASDSNNNNNNELMFDYQDIEFEPQTYFSLTELLTADDSGQCNGYGYDKYASGNADNPNPQVETMGQWRAFLNDDTKPCQICMHVEPGADLTCQTCNITIHSHCSPWEEESTCTRGNWRCGPCREWM</sequence>
<feature type="region of interest" description="Disordered" evidence="6">
    <location>
        <begin position="569"/>
        <end position="604"/>
    </location>
</feature>
<dbReference type="PANTHER" id="PTHR46508:SF1">
    <property type="entry name" value="PHD FINGER FAMILY PROTEIN"/>
    <property type="match status" value="1"/>
</dbReference>
<feature type="domain" description="DDT" evidence="7">
    <location>
        <begin position="181"/>
        <end position="241"/>
    </location>
</feature>
<evidence type="ECO:0000256" key="3">
    <source>
        <dbReference type="ARBA" id="ARBA00022771"/>
    </source>
</evidence>
<keyword evidence="2" id="KW-0479">Metal-binding</keyword>
<evidence type="ECO:0000256" key="2">
    <source>
        <dbReference type="ARBA" id="ARBA00022723"/>
    </source>
</evidence>
<dbReference type="AlphaFoldDB" id="A0A397ZWQ6"/>
<keyword evidence="3" id="KW-0863">Zinc-finger</keyword>
<feature type="region of interest" description="Disordered" evidence="6">
    <location>
        <begin position="131"/>
        <end position="159"/>
    </location>
</feature>
<accession>A0A397ZWQ6</accession>
<evidence type="ECO:0000313" key="8">
    <source>
        <dbReference type="EMBL" id="RID68884.1"/>
    </source>
</evidence>
<evidence type="ECO:0000256" key="6">
    <source>
        <dbReference type="SAM" id="MobiDB-lite"/>
    </source>
</evidence>
<dbReference type="Pfam" id="PF24294">
    <property type="entry name" value="Chromo_PTM"/>
    <property type="match status" value="1"/>
</dbReference>